<keyword evidence="2" id="KW-1185">Reference proteome</keyword>
<gene>
    <name evidence="1" type="ORF">O7A05_27640</name>
</gene>
<comment type="caution">
    <text evidence="1">The sequence shown here is derived from an EMBL/GenBank/DDBJ whole genome shotgun (WGS) entry which is preliminary data.</text>
</comment>
<reference evidence="1 2" key="1">
    <citation type="submission" date="2022-12" db="EMBL/GenBank/DDBJ databases">
        <authorList>
            <person name="Muema E."/>
        </authorList>
    </citation>
    <scope>NUCLEOTIDE SEQUENCE [LARGE SCALE GENOMIC DNA]</scope>
    <source>
        <strain evidence="2">1330</strain>
    </source>
</reference>
<dbReference type="EMBL" id="JAPYKO010000028">
    <property type="protein sequence ID" value="MEI9405906.1"/>
    <property type="molecule type" value="Genomic_DNA"/>
</dbReference>
<dbReference type="RefSeq" id="WP_337096243.1">
    <property type="nucleotide sequence ID" value="NZ_JAPYKO010000028.1"/>
</dbReference>
<proteinExistence type="predicted"/>
<evidence type="ECO:0000313" key="2">
    <source>
        <dbReference type="Proteomes" id="UP001366503"/>
    </source>
</evidence>
<organism evidence="1 2">
    <name type="scientific">Mesorhizobium argentiipisi</name>
    <dbReference type="NCBI Taxonomy" id="3015175"/>
    <lineage>
        <taxon>Bacteria</taxon>
        <taxon>Pseudomonadati</taxon>
        <taxon>Pseudomonadota</taxon>
        <taxon>Alphaproteobacteria</taxon>
        <taxon>Hyphomicrobiales</taxon>
        <taxon>Phyllobacteriaceae</taxon>
        <taxon>Mesorhizobium</taxon>
    </lineage>
</organism>
<name>A0ABU8KJN7_9HYPH</name>
<sequence>MKETTLVEDLARLGVRLNGLVIPGKSIQRALSRYAFNLVVLNDHETYQVSLVGSATAVRFGGRYILLCSNHQLRTVDPQQVAMLKDDGSILVTSGGFRAYRPRLDTDGNDIAAFDFTEPVEAHPDLKKRFFDFTELPPDTPAPNVMAMLLTGFPSAGQAYELEAKNHLGLARLDVLCLPDGQPKDGALIRVRATSPLRIDPDGMSGGSAFVIQMVGAELKAYFAGIILQGRELFHVLKSGYVMAFLRSVFS</sequence>
<protein>
    <submittedName>
        <fullName evidence="1">Uncharacterized protein</fullName>
    </submittedName>
</protein>
<accession>A0ABU8KJN7</accession>
<evidence type="ECO:0000313" key="1">
    <source>
        <dbReference type="EMBL" id="MEI9405906.1"/>
    </source>
</evidence>
<dbReference type="Proteomes" id="UP001366503">
    <property type="component" value="Unassembled WGS sequence"/>
</dbReference>